<dbReference type="PANTHER" id="PTHR34301">
    <property type="entry name" value="DNA-BINDING PROTEIN-RELATED"/>
    <property type="match status" value="1"/>
</dbReference>
<protein>
    <submittedName>
        <fullName evidence="2">ATPase</fullName>
    </submittedName>
</protein>
<dbReference type="Pfam" id="PF13401">
    <property type="entry name" value="AAA_22"/>
    <property type="match status" value="1"/>
</dbReference>
<organism evidence="2 3">
    <name type="scientific">Candidatus Synechococcus spongiarum LMB bulk15M</name>
    <dbReference type="NCBI Taxonomy" id="1943582"/>
    <lineage>
        <taxon>Bacteria</taxon>
        <taxon>Bacillati</taxon>
        <taxon>Cyanobacteriota</taxon>
        <taxon>Cyanophyceae</taxon>
        <taxon>Synechococcales</taxon>
        <taxon>Synechococcaceae</taxon>
        <taxon>Synechococcus</taxon>
    </lineage>
</organism>
<dbReference type="Proteomes" id="UP000242636">
    <property type="component" value="Unassembled WGS sequence"/>
</dbReference>
<proteinExistence type="predicted"/>
<dbReference type="AlphaFoldDB" id="A0A1T1D370"/>
<dbReference type="GO" id="GO:0016887">
    <property type="term" value="F:ATP hydrolysis activity"/>
    <property type="evidence" value="ECO:0007669"/>
    <property type="project" value="InterPro"/>
</dbReference>
<accession>A0A1T1D370</accession>
<comment type="caution">
    <text evidence="2">The sequence shown here is derived from an EMBL/GenBank/DDBJ whole genome shotgun (WGS) entry which is preliminary data.</text>
</comment>
<dbReference type="EMBL" id="MWLD01000013">
    <property type="protein sequence ID" value="OOV35208.1"/>
    <property type="molecule type" value="Genomic_DNA"/>
</dbReference>
<feature type="domain" description="ORC1/DEAH AAA+ ATPase" evidence="1">
    <location>
        <begin position="32"/>
        <end position="189"/>
    </location>
</feature>
<dbReference type="InterPro" id="IPR027417">
    <property type="entry name" value="P-loop_NTPase"/>
</dbReference>
<evidence type="ECO:0000313" key="3">
    <source>
        <dbReference type="Proteomes" id="UP000242636"/>
    </source>
</evidence>
<dbReference type="PANTHER" id="PTHR34301:SF8">
    <property type="entry name" value="ATPASE DOMAIN-CONTAINING PROTEIN"/>
    <property type="match status" value="1"/>
</dbReference>
<dbReference type="SUPFAM" id="SSF52540">
    <property type="entry name" value="P-loop containing nucleoside triphosphate hydrolases"/>
    <property type="match status" value="1"/>
</dbReference>
<keyword evidence="3" id="KW-1185">Reference proteome</keyword>
<name>A0A1T1D370_9SYNE</name>
<sequence length="384" mass="41649">MATIFPRRELAAQMARQLLHPGVLDEGLRSGLFLSGLRRTGKTTFLRNDLIPALEQQGALVIYVDLWSDTKVSPAELVHRAVRHALAELQSPTSPLLAKIKQVNVAAMGFEFGFQLETLGQEGGATMAQAFTEVVNQAKTDLVLIVDEVQRAITSEDGNQTLHALKAARDAVNLSPNMPGSFLFVGTGSHRALVSELTARRNQAFVGATSLPYPLLDQDYVRHVLQRLEAAGITPLPSLDGAVACFKTLGNRPEELRQALRRMYANSSSGIEPDQLLPVIANTLRSKAADIELSKIERMGGLALAIFSRVASADAPARGLFSAASAAAYTAAVGRNVRTEEIQPVVNELLAENILMRHGHGSYDVTDPHVKEIWRERQALPLGI</sequence>
<reference evidence="2 3" key="1">
    <citation type="submission" date="2017-02" db="EMBL/GenBank/DDBJ databases">
        <title>Draft Genome Sequences of 'Candidatus Synechococcus spongiarum', Cyanobacterial Symbionts of the Mediterranean Sponge Aplysina aerophoba from two locations.</title>
        <authorList>
            <person name="Slaby B.M."/>
            <person name="Hentschel U."/>
        </authorList>
    </citation>
    <scope>NUCLEOTIDE SEQUENCE [LARGE SCALE GENOMIC DNA]</scope>
    <source>
        <strain evidence="2">LMB bulk15M</strain>
    </source>
</reference>
<dbReference type="InterPro" id="IPR049945">
    <property type="entry name" value="AAA_22"/>
</dbReference>
<evidence type="ECO:0000313" key="2">
    <source>
        <dbReference type="EMBL" id="OOV35208.1"/>
    </source>
</evidence>
<evidence type="ECO:0000259" key="1">
    <source>
        <dbReference type="Pfam" id="PF13401"/>
    </source>
</evidence>
<gene>
    <name evidence="2" type="ORF">BV61_01165</name>
</gene>
<dbReference type="Gene3D" id="3.40.50.300">
    <property type="entry name" value="P-loop containing nucleotide triphosphate hydrolases"/>
    <property type="match status" value="1"/>
</dbReference>